<dbReference type="SUPFAM" id="SSF81321">
    <property type="entry name" value="Family A G protein-coupled receptor-like"/>
    <property type="match status" value="1"/>
</dbReference>
<keyword evidence="2" id="KW-0812">Transmembrane</keyword>
<feature type="transmembrane region" description="Helical" evidence="2">
    <location>
        <begin position="180"/>
        <end position="201"/>
    </location>
</feature>
<evidence type="ECO:0000313" key="3">
    <source>
        <dbReference type="Proteomes" id="UP000887575"/>
    </source>
</evidence>
<dbReference type="Gene3D" id="1.20.1070.10">
    <property type="entry name" value="Rhodopsin 7-helix transmembrane proteins"/>
    <property type="match status" value="1"/>
</dbReference>
<feature type="transmembrane region" description="Helical" evidence="2">
    <location>
        <begin position="241"/>
        <end position="261"/>
    </location>
</feature>
<reference evidence="4" key="1">
    <citation type="submission" date="2024-02" db="UniProtKB">
        <authorList>
            <consortium name="WormBaseParasite"/>
        </authorList>
    </citation>
    <scope>IDENTIFICATION</scope>
</reference>
<proteinExistence type="predicted"/>
<dbReference type="Pfam" id="PF10321">
    <property type="entry name" value="7TM_GPCR_Srt"/>
    <property type="match status" value="1"/>
</dbReference>
<feature type="transmembrane region" description="Helical" evidence="2">
    <location>
        <begin position="105"/>
        <end position="134"/>
    </location>
</feature>
<feature type="transmembrane region" description="Helical" evidence="2">
    <location>
        <begin position="273"/>
        <end position="295"/>
    </location>
</feature>
<dbReference type="AlphaFoldDB" id="A0AAF3FLM8"/>
<dbReference type="Proteomes" id="UP000887575">
    <property type="component" value="Unassembled WGS sequence"/>
</dbReference>
<sequence>MVSSRVAAKETSHQRTITRPGDSNGTFVSSLHERCGGYPPDSECSDVKEFLSILDTRCIEIVSRFSVSVVRSCDHCEASCDLCCTFPVIYAILRLRLTKNPCYQIMLTIVFADMLNLLANSLFAGYLMLIGAVFCMDPLFMYIEGAFNMCAWAFASFLYVVLALNRFIVIAGSDTIAQNVVRIPIHFWLFLAVTWSVYTGILHKPLTYNSRAFLAYYNPFIEEHVIELEKYENRMHALNNVIFSILICFFYSMISLILLCGKRPKKFSARERNALIQAFFITCPAMLGSILYVYIQFTNKATQGWAILGQFMWQTITGTGAIIYLTLNSSVRDFLFYSATPSQAAGNDSRTKQNSGMSKSKEEIQNSGMIVFN</sequence>
<protein>
    <submittedName>
        <fullName evidence="4">Uncharacterized protein</fullName>
    </submittedName>
</protein>
<evidence type="ECO:0000256" key="2">
    <source>
        <dbReference type="SAM" id="Phobius"/>
    </source>
</evidence>
<keyword evidence="2" id="KW-0472">Membrane</keyword>
<organism evidence="3 4">
    <name type="scientific">Mesorhabditis belari</name>
    <dbReference type="NCBI Taxonomy" id="2138241"/>
    <lineage>
        <taxon>Eukaryota</taxon>
        <taxon>Metazoa</taxon>
        <taxon>Ecdysozoa</taxon>
        <taxon>Nematoda</taxon>
        <taxon>Chromadorea</taxon>
        <taxon>Rhabditida</taxon>
        <taxon>Rhabditina</taxon>
        <taxon>Rhabditomorpha</taxon>
        <taxon>Rhabditoidea</taxon>
        <taxon>Rhabditidae</taxon>
        <taxon>Mesorhabditinae</taxon>
        <taxon>Mesorhabditis</taxon>
    </lineage>
</organism>
<feature type="transmembrane region" description="Helical" evidence="2">
    <location>
        <begin position="307"/>
        <end position="327"/>
    </location>
</feature>
<evidence type="ECO:0000313" key="4">
    <source>
        <dbReference type="WBParaSite" id="MBELARI_LOCUS6985"/>
    </source>
</evidence>
<feature type="region of interest" description="Disordered" evidence="1">
    <location>
        <begin position="342"/>
        <end position="373"/>
    </location>
</feature>
<feature type="transmembrane region" description="Helical" evidence="2">
    <location>
        <begin position="146"/>
        <end position="168"/>
    </location>
</feature>
<dbReference type="WBParaSite" id="MBELARI_LOCUS6985">
    <property type="protein sequence ID" value="MBELARI_LOCUS6985"/>
    <property type="gene ID" value="MBELARI_LOCUS6985"/>
</dbReference>
<dbReference type="PANTHER" id="PTHR23021">
    <property type="entry name" value="SERPENTINE RECEPTOR, CLASS T"/>
    <property type="match status" value="1"/>
</dbReference>
<accession>A0AAF3FLM8</accession>
<name>A0AAF3FLM8_9BILA</name>
<feature type="compositionally biased region" description="Polar residues" evidence="1">
    <location>
        <begin position="342"/>
        <end position="358"/>
    </location>
</feature>
<keyword evidence="3" id="KW-1185">Reference proteome</keyword>
<dbReference type="PANTHER" id="PTHR23021:SF11">
    <property type="entry name" value="SERPENTINE RECEPTOR, CLASS T"/>
    <property type="match status" value="1"/>
</dbReference>
<feature type="region of interest" description="Disordered" evidence="1">
    <location>
        <begin position="1"/>
        <end position="25"/>
    </location>
</feature>
<evidence type="ECO:0000256" key="1">
    <source>
        <dbReference type="SAM" id="MobiDB-lite"/>
    </source>
</evidence>
<keyword evidence="2" id="KW-1133">Transmembrane helix</keyword>
<feature type="compositionally biased region" description="Polar residues" evidence="1">
    <location>
        <begin position="14"/>
        <end position="25"/>
    </location>
</feature>
<dbReference type="InterPro" id="IPR019425">
    <property type="entry name" value="7TM_GPCR_serpentine_rcpt_Srt"/>
</dbReference>